<dbReference type="OrthoDB" id="68483at2759"/>
<evidence type="ECO:0000259" key="8">
    <source>
        <dbReference type="PROSITE" id="PS50011"/>
    </source>
</evidence>
<evidence type="ECO:0000256" key="3">
    <source>
        <dbReference type="ARBA" id="ARBA00022741"/>
    </source>
</evidence>
<evidence type="ECO:0000256" key="5">
    <source>
        <dbReference type="ARBA" id="ARBA00022840"/>
    </source>
</evidence>
<dbReference type="CDD" id="cd14008">
    <property type="entry name" value="STKc_LKB1_CaMKK"/>
    <property type="match status" value="1"/>
</dbReference>
<keyword evidence="4" id="KW-0418">Kinase</keyword>
<feature type="domain" description="Protein kinase" evidence="8">
    <location>
        <begin position="99"/>
        <end position="400"/>
    </location>
</feature>
<evidence type="ECO:0000256" key="7">
    <source>
        <dbReference type="SAM" id="MobiDB-lite"/>
    </source>
</evidence>
<dbReference type="FunFam" id="1.10.510.10:FF:000995">
    <property type="entry name" value="BcCMK3, calcium/calmodulin-dependent protein kinase"/>
    <property type="match status" value="1"/>
</dbReference>
<dbReference type="STRING" id="913774.A0A0C3C7Q8"/>
<reference evidence="9 10" key="1">
    <citation type="submission" date="2014-04" db="EMBL/GenBank/DDBJ databases">
        <authorList>
            <consortium name="DOE Joint Genome Institute"/>
            <person name="Kuo A."/>
            <person name="Martino E."/>
            <person name="Perotto S."/>
            <person name="Kohler A."/>
            <person name="Nagy L.G."/>
            <person name="Floudas D."/>
            <person name="Copeland A."/>
            <person name="Barry K.W."/>
            <person name="Cichocki N."/>
            <person name="Veneault-Fourrey C."/>
            <person name="LaButti K."/>
            <person name="Lindquist E.A."/>
            <person name="Lipzen A."/>
            <person name="Lundell T."/>
            <person name="Morin E."/>
            <person name="Murat C."/>
            <person name="Sun H."/>
            <person name="Tunlid A."/>
            <person name="Henrissat B."/>
            <person name="Grigoriev I.V."/>
            <person name="Hibbett D.S."/>
            <person name="Martin F."/>
            <person name="Nordberg H.P."/>
            <person name="Cantor M.N."/>
            <person name="Hua S.X."/>
        </authorList>
    </citation>
    <scope>NUCLEOTIDE SEQUENCE [LARGE SCALE GENOMIC DNA]</scope>
    <source>
        <strain evidence="9 10">Zn</strain>
    </source>
</reference>
<gene>
    <name evidence="9" type="ORF">OIDMADRAFT_149106</name>
</gene>
<dbReference type="AlphaFoldDB" id="A0A0C3C7Q8"/>
<evidence type="ECO:0000256" key="2">
    <source>
        <dbReference type="ARBA" id="ARBA00022679"/>
    </source>
</evidence>
<evidence type="ECO:0000256" key="4">
    <source>
        <dbReference type="ARBA" id="ARBA00022777"/>
    </source>
</evidence>
<proteinExistence type="predicted"/>
<keyword evidence="2" id="KW-0808">Transferase</keyword>
<keyword evidence="3 6" id="KW-0547">Nucleotide-binding</keyword>
<keyword evidence="5 6" id="KW-0067">ATP-binding</keyword>
<dbReference type="PANTHER" id="PTHR43895:SF150">
    <property type="entry name" value="SERINE_THREONINE-PROTEIN KINASE STK11"/>
    <property type="match status" value="1"/>
</dbReference>
<dbReference type="InParanoid" id="A0A0C3C7Q8"/>
<feature type="compositionally biased region" description="Polar residues" evidence="7">
    <location>
        <begin position="509"/>
        <end position="540"/>
    </location>
</feature>
<feature type="compositionally biased region" description="Basic and acidic residues" evidence="7">
    <location>
        <begin position="456"/>
        <end position="469"/>
    </location>
</feature>
<dbReference type="Gene3D" id="3.30.200.20">
    <property type="entry name" value="Phosphorylase Kinase, domain 1"/>
    <property type="match status" value="1"/>
</dbReference>
<name>A0A0C3C7Q8_OIDMZ</name>
<dbReference type="PANTHER" id="PTHR43895">
    <property type="entry name" value="CALCIUM/CALMODULIN-DEPENDENT PROTEIN KINASE KINASE-RELATED"/>
    <property type="match status" value="1"/>
</dbReference>
<dbReference type="EMBL" id="KN832888">
    <property type="protein sequence ID" value="KIM94953.1"/>
    <property type="molecule type" value="Genomic_DNA"/>
</dbReference>
<dbReference type="InterPro" id="IPR017441">
    <property type="entry name" value="Protein_kinase_ATP_BS"/>
</dbReference>
<feature type="compositionally biased region" description="Polar residues" evidence="7">
    <location>
        <begin position="41"/>
        <end position="56"/>
    </location>
</feature>
<dbReference type="PROSITE" id="PS00108">
    <property type="entry name" value="PROTEIN_KINASE_ST"/>
    <property type="match status" value="1"/>
</dbReference>
<feature type="binding site" evidence="6">
    <location>
        <position position="127"/>
    </location>
    <ligand>
        <name>ATP</name>
        <dbReference type="ChEBI" id="CHEBI:30616"/>
    </ligand>
</feature>
<dbReference type="Pfam" id="PF00069">
    <property type="entry name" value="Pkinase"/>
    <property type="match status" value="1"/>
</dbReference>
<dbReference type="GO" id="GO:0007165">
    <property type="term" value="P:signal transduction"/>
    <property type="evidence" value="ECO:0007669"/>
    <property type="project" value="TreeGrafter"/>
</dbReference>
<dbReference type="FunFam" id="3.30.200.20:FF:000447">
    <property type="entry name" value="Calcium/calmodulin dependent protein kinase"/>
    <property type="match status" value="1"/>
</dbReference>
<feature type="region of interest" description="Disordered" evidence="7">
    <location>
        <begin position="1"/>
        <end position="73"/>
    </location>
</feature>
<evidence type="ECO:0000256" key="1">
    <source>
        <dbReference type="ARBA" id="ARBA00022527"/>
    </source>
</evidence>
<dbReference type="HOGENOM" id="CLU_000288_165_0_1"/>
<protein>
    <recommendedName>
        <fullName evidence="8">Protein kinase domain-containing protein</fullName>
    </recommendedName>
</protein>
<dbReference type="PROSITE" id="PS50011">
    <property type="entry name" value="PROTEIN_KINASE_DOM"/>
    <property type="match status" value="1"/>
</dbReference>
<dbReference type="GO" id="GO:0004674">
    <property type="term" value="F:protein serine/threonine kinase activity"/>
    <property type="evidence" value="ECO:0007669"/>
    <property type="project" value="UniProtKB-KW"/>
</dbReference>
<keyword evidence="1" id="KW-0723">Serine/threonine-protein kinase</keyword>
<dbReference type="InterPro" id="IPR011009">
    <property type="entry name" value="Kinase-like_dom_sf"/>
</dbReference>
<evidence type="ECO:0000313" key="9">
    <source>
        <dbReference type="EMBL" id="KIM94953.1"/>
    </source>
</evidence>
<evidence type="ECO:0000256" key="6">
    <source>
        <dbReference type="PROSITE-ProRule" id="PRU10141"/>
    </source>
</evidence>
<dbReference type="FunCoup" id="A0A0C3C7Q8">
    <property type="interactions" value="227"/>
</dbReference>
<feature type="region of interest" description="Disordered" evidence="7">
    <location>
        <begin position="456"/>
        <end position="545"/>
    </location>
</feature>
<feature type="compositionally biased region" description="Basic residues" evidence="7">
    <location>
        <begin position="59"/>
        <end position="68"/>
    </location>
</feature>
<dbReference type="InterPro" id="IPR008271">
    <property type="entry name" value="Ser/Thr_kinase_AS"/>
</dbReference>
<dbReference type="GO" id="GO:0005737">
    <property type="term" value="C:cytoplasm"/>
    <property type="evidence" value="ECO:0007669"/>
    <property type="project" value="TreeGrafter"/>
</dbReference>
<dbReference type="Gene3D" id="1.10.510.10">
    <property type="entry name" value="Transferase(Phosphotransferase) domain 1"/>
    <property type="match status" value="1"/>
</dbReference>
<dbReference type="SUPFAM" id="SSF56112">
    <property type="entry name" value="Protein kinase-like (PK-like)"/>
    <property type="match status" value="1"/>
</dbReference>
<dbReference type="Proteomes" id="UP000054321">
    <property type="component" value="Unassembled WGS sequence"/>
</dbReference>
<dbReference type="SMART" id="SM00220">
    <property type="entry name" value="S_TKc"/>
    <property type="match status" value="1"/>
</dbReference>
<dbReference type="GO" id="GO:0005524">
    <property type="term" value="F:ATP binding"/>
    <property type="evidence" value="ECO:0007669"/>
    <property type="project" value="UniProtKB-UniRule"/>
</dbReference>
<dbReference type="InterPro" id="IPR000719">
    <property type="entry name" value="Prot_kinase_dom"/>
</dbReference>
<dbReference type="PROSITE" id="PS00107">
    <property type="entry name" value="PROTEIN_KINASE_ATP"/>
    <property type="match status" value="1"/>
</dbReference>
<keyword evidence="10" id="KW-1185">Reference proteome</keyword>
<sequence length="681" mass="75461">MTLLASDGGQSGQACDGADGETSAGSLPSLGMSIQAPPVTDSETSSISQDVANSGYKSPLRHHHRNPSHHREVKETLNAHSEYTNNEEDGKAEHHLNQYLIKEEIGRGSFGAVHLAVDQYGTEFAVKEFSKSRLRKRAQSNILRRPHGARVRGHLAAGSFNIPLSRHSASDIHNDEEQGNPLYLIREEIAIMKKLDHPNLVSLIEVLDDPEEDSLYMVLEMCKKGVIMKVGLGERAEPYDIESCRCWFRDLILGIEYLHAQGVLHRDIKPDNLLITNDDILKIVDFGVSEMFEKSSEMKTAKSAGSPAFLPPELCVTNHGDIAGRAADIWSMGVSLYCLRFGRIPFERSGVLDMYEAIKNVEVQFDPDCEPDLEDLLKRLLDKNPKTRITMAEIREHSWVTKNGEDPLLSVEENTAEFIEAPSEHEVKHAITTKMRNLMVLMKAVTKFKNLLEKKSPAELDRTGPEIHNLKSTSYPSPGPDIHSRPNAEAVSPFDESHHDAAASASSSIAPTTVSSYGIPTPRSQTASSRHNSERSNSGDSKPKRLQRILTSSSDKSHAHDPSFDEPLYLGIGAGKDDLIDRPDLLEVPEEDVIAESPQAAEFSIYDAAYQKEVERIRQAQGNNATVYLNRRVEAHQEQKMDDKMIHAPAAMVHGGWAQLLDRMKEKGKEKETGDVAPSGA</sequence>
<reference evidence="10" key="2">
    <citation type="submission" date="2015-01" db="EMBL/GenBank/DDBJ databases">
        <title>Evolutionary Origins and Diversification of the Mycorrhizal Mutualists.</title>
        <authorList>
            <consortium name="DOE Joint Genome Institute"/>
            <consortium name="Mycorrhizal Genomics Consortium"/>
            <person name="Kohler A."/>
            <person name="Kuo A."/>
            <person name="Nagy L.G."/>
            <person name="Floudas D."/>
            <person name="Copeland A."/>
            <person name="Barry K.W."/>
            <person name="Cichocki N."/>
            <person name="Veneault-Fourrey C."/>
            <person name="LaButti K."/>
            <person name="Lindquist E.A."/>
            <person name="Lipzen A."/>
            <person name="Lundell T."/>
            <person name="Morin E."/>
            <person name="Murat C."/>
            <person name="Riley R."/>
            <person name="Ohm R."/>
            <person name="Sun H."/>
            <person name="Tunlid A."/>
            <person name="Henrissat B."/>
            <person name="Grigoriev I.V."/>
            <person name="Hibbett D.S."/>
            <person name="Martin F."/>
        </authorList>
    </citation>
    <scope>NUCLEOTIDE SEQUENCE [LARGE SCALE GENOMIC DNA]</scope>
    <source>
        <strain evidence="10">Zn</strain>
    </source>
</reference>
<accession>A0A0C3C7Q8</accession>
<evidence type="ECO:0000313" key="10">
    <source>
        <dbReference type="Proteomes" id="UP000054321"/>
    </source>
</evidence>
<organism evidence="9 10">
    <name type="scientific">Oidiodendron maius (strain Zn)</name>
    <dbReference type="NCBI Taxonomy" id="913774"/>
    <lineage>
        <taxon>Eukaryota</taxon>
        <taxon>Fungi</taxon>
        <taxon>Dikarya</taxon>
        <taxon>Ascomycota</taxon>
        <taxon>Pezizomycotina</taxon>
        <taxon>Leotiomycetes</taxon>
        <taxon>Leotiomycetes incertae sedis</taxon>
        <taxon>Myxotrichaceae</taxon>
        <taxon>Oidiodendron</taxon>
    </lineage>
</organism>